<evidence type="ECO:0000256" key="3">
    <source>
        <dbReference type="ARBA" id="ARBA00022448"/>
    </source>
</evidence>
<keyword evidence="7" id="KW-1185">Reference proteome</keyword>
<sequence>MTKFSRRAMLAGIAGGLAAPALIGPAAAATTLKVSTSFPNDPKFSTARIWYDLFLPRLKEATDGQIAAQFFPDNQLGQEADVVNQVKSGVVDMMLVGTSIWTNIVPEIGAFDLGYIFKDYDHMRRVAASPAGDAVRRLLVQKAGVHFPAWGRNLGARNFMTKFAFKTPAELAGKKIRCLPNPVVTETVKLMGAAATPMAFGEIYTGLQAGVIDGLEHDAPTVLSAKFYETAKNFTLTKHIHTPFGAFVSDRTMTKLPAAQRDGLLKAIKEATDDQFAKAGQIEADAMAELAKLGVTLSECDRAAFRERVRPMWDRFAERTPGAKPLLDAIQQTANG</sequence>
<evidence type="ECO:0000256" key="1">
    <source>
        <dbReference type="ARBA" id="ARBA00004196"/>
    </source>
</evidence>
<feature type="signal peptide" evidence="5">
    <location>
        <begin position="1"/>
        <end position="28"/>
    </location>
</feature>
<accession>A0A5D3KFF5</accession>
<dbReference type="PANTHER" id="PTHR33376:SF4">
    <property type="entry name" value="SIALIC ACID-BINDING PERIPLASMIC PROTEIN SIAP"/>
    <property type="match status" value="1"/>
</dbReference>
<dbReference type="InterPro" id="IPR018389">
    <property type="entry name" value="DctP_fam"/>
</dbReference>
<comment type="caution">
    <text evidence="6">The sequence shown here is derived from an EMBL/GenBank/DDBJ whole genome shotgun (WGS) entry which is preliminary data.</text>
</comment>
<evidence type="ECO:0000256" key="4">
    <source>
        <dbReference type="ARBA" id="ARBA00022729"/>
    </source>
</evidence>
<dbReference type="OrthoDB" id="9803763at2"/>
<dbReference type="EMBL" id="VSSS01000061">
    <property type="protein sequence ID" value="TYL89315.1"/>
    <property type="molecule type" value="Genomic_DNA"/>
</dbReference>
<dbReference type="Gene3D" id="3.40.190.170">
    <property type="entry name" value="Bacterial extracellular solute-binding protein, family 7"/>
    <property type="match status" value="1"/>
</dbReference>
<evidence type="ECO:0000313" key="6">
    <source>
        <dbReference type="EMBL" id="TYL89315.1"/>
    </source>
</evidence>
<dbReference type="PROSITE" id="PS51318">
    <property type="entry name" value="TAT"/>
    <property type="match status" value="1"/>
</dbReference>
<feature type="chain" id="PRO_5022711245" evidence="5">
    <location>
        <begin position="29"/>
        <end position="336"/>
    </location>
</feature>
<comment type="similarity">
    <text evidence="2">Belongs to the bacterial solute-binding protein 7 family.</text>
</comment>
<organism evidence="6 7">
    <name type="scientific">Bradyrhizobium rifense</name>
    <dbReference type="NCBI Taxonomy" id="515499"/>
    <lineage>
        <taxon>Bacteria</taxon>
        <taxon>Pseudomonadati</taxon>
        <taxon>Pseudomonadota</taxon>
        <taxon>Alphaproteobacteria</taxon>
        <taxon>Hyphomicrobiales</taxon>
        <taxon>Nitrobacteraceae</taxon>
        <taxon>Bradyrhizobium</taxon>
    </lineage>
</organism>
<dbReference type="PIRSF" id="PIRSF006470">
    <property type="entry name" value="DctB"/>
    <property type="match status" value="1"/>
</dbReference>
<dbReference type="GO" id="GO:0030288">
    <property type="term" value="C:outer membrane-bounded periplasmic space"/>
    <property type="evidence" value="ECO:0007669"/>
    <property type="project" value="InterPro"/>
</dbReference>
<protein>
    <submittedName>
        <fullName evidence="6">TRAP transporter substrate-binding protein</fullName>
    </submittedName>
</protein>
<dbReference type="InterPro" id="IPR006311">
    <property type="entry name" value="TAT_signal"/>
</dbReference>
<dbReference type="AlphaFoldDB" id="A0A5D3KFF5"/>
<dbReference type="Pfam" id="PF03480">
    <property type="entry name" value="DctP"/>
    <property type="match status" value="1"/>
</dbReference>
<evidence type="ECO:0000256" key="2">
    <source>
        <dbReference type="ARBA" id="ARBA00009023"/>
    </source>
</evidence>
<dbReference type="InterPro" id="IPR038404">
    <property type="entry name" value="TRAP_DctP_sf"/>
</dbReference>
<dbReference type="CDD" id="cd13603">
    <property type="entry name" value="PBP2_TRAP_Siap_TeaA_like"/>
    <property type="match status" value="1"/>
</dbReference>
<dbReference type="NCBIfam" id="NF037995">
    <property type="entry name" value="TRAP_S1"/>
    <property type="match status" value="1"/>
</dbReference>
<gene>
    <name evidence="6" type="ORF">FXB40_36020</name>
</gene>
<dbReference type="GO" id="GO:0055085">
    <property type="term" value="P:transmembrane transport"/>
    <property type="evidence" value="ECO:0007669"/>
    <property type="project" value="InterPro"/>
</dbReference>
<evidence type="ECO:0000256" key="5">
    <source>
        <dbReference type="SAM" id="SignalP"/>
    </source>
</evidence>
<evidence type="ECO:0000313" key="7">
    <source>
        <dbReference type="Proteomes" id="UP000324758"/>
    </source>
</evidence>
<name>A0A5D3KFF5_9BRAD</name>
<reference evidence="6 7" key="1">
    <citation type="submission" date="2019-08" db="EMBL/GenBank/DDBJ databases">
        <title>Bradyrhizobium hipponensis sp. nov., a rhizobium isolated from a Lupinus angustifolius root nodule in Tunisia.</title>
        <authorList>
            <person name="Off K."/>
            <person name="Rejili M."/>
            <person name="Mars M."/>
            <person name="Brachmann A."/>
            <person name="Marin M."/>
        </authorList>
    </citation>
    <scope>NUCLEOTIDE SEQUENCE [LARGE SCALE GENOMIC DNA]</scope>
    <source>
        <strain evidence="6 7">CTAW71</strain>
    </source>
</reference>
<comment type="subcellular location">
    <subcellularLocation>
        <location evidence="1">Cell envelope</location>
    </subcellularLocation>
</comment>
<keyword evidence="4 5" id="KW-0732">Signal</keyword>
<dbReference type="InterPro" id="IPR004682">
    <property type="entry name" value="TRAP_DctP"/>
</dbReference>
<keyword evidence="3" id="KW-0813">Transport</keyword>
<dbReference type="Proteomes" id="UP000324758">
    <property type="component" value="Unassembled WGS sequence"/>
</dbReference>
<proteinExistence type="inferred from homology"/>
<dbReference type="RefSeq" id="WP_148777029.1">
    <property type="nucleotide sequence ID" value="NZ_VSSS01000061.1"/>
</dbReference>
<dbReference type="PANTHER" id="PTHR33376">
    <property type="match status" value="1"/>
</dbReference>